<dbReference type="PANTHER" id="PTHR45948">
    <property type="entry name" value="DUAL SPECIFICITY PROTEIN PHOSPHATASE DDB_G0269404-RELATED"/>
    <property type="match status" value="1"/>
</dbReference>
<dbReference type="InterPro" id="IPR029021">
    <property type="entry name" value="Prot-tyrosine_phosphatase-like"/>
</dbReference>
<comment type="catalytic activity">
    <reaction evidence="4">
        <text>O-phospho-L-seryl-[protein] + H2O = L-seryl-[protein] + phosphate</text>
        <dbReference type="Rhea" id="RHEA:20629"/>
        <dbReference type="Rhea" id="RHEA-COMP:9863"/>
        <dbReference type="Rhea" id="RHEA-COMP:11604"/>
        <dbReference type="ChEBI" id="CHEBI:15377"/>
        <dbReference type="ChEBI" id="CHEBI:29999"/>
        <dbReference type="ChEBI" id="CHEBI:43474"/>
        <dbReference type="ChEBI" id="CHEBI:83421"/>
        <dbReference type="EC" id="3.1.3.16"/>
    </reaction>
</comment>
<accession>A0A813QHN1</accession>
<dbReference type="PROSITE" id="PS50056">
    <property type="entry name" value="TYR_PHOSPHATASE_2"/>
    <property type="match status" value="1"/>
</dbReference>
<reference evidence="9" key="1">
    <citation type="submission" date="2021-02" db="EMBL/GenBank/DDBJ databases">
        <authorList>
            <person name="Nowell W R."/>
        </authorList>
    </citation>
    <scope>NUCLEOTIDE SEQUENCE</scope>
</reference>
<organism evidence="9 11">
    <name type="scientific">Didymodactylos carnosus</name>
    <dbReference type="NCBI Taxonomy" id="1234261"/>
    <lineage>
        <taxon>Eukaryota</taxon>
        <taxon>Metazoa</taxon>
        <taxon>Spiralia</taxon>
        <taxon>Gnathifera</taxon>
        <taxon>Rotifera</taxon>
        <taxon>Eurotatoria</taxon>
        <taxon>Bdelloidea</taxon>
        <taxon>Philodinida</taxon>
        <taxon>Philodinidae</taxon>
        <taxon>Didymodactylos</taxon>
    </lineage>
</organism>
<evidence type="ECO:0000313" key="9">
    <source>
        <dbReference type="EMBL" id="CAF0767176.1"/>
    </source>
</evidence>
<feature type="domain" description="Tyrosine specific protein phosphatases" evidence="8">
    <location>
        <begin position="80"/>
        <end position="137"/>
    </location>
</feature>
<dbReference type="InterPro" id="IPR020422">
    <property type="entry name" value="TYR_PHOSPHATASE_DUAL_dom"/>
</dbReference>
<keyword evidence="6" id="KW-0472">Membrane</keyword>
<evidence type="ECO:0000259" key="7">
    <source>
        <dbReference type="PROSITE" id="PS50054"/>
    </source>
</evidence>
<dbReference type="SMART" id="SM00195">
    <property type="entry name" value="DSPc"/>
    <property type="match status" value="1"/>
</dbReference>
<dbReference type="InterPro" id="IPR016130">
    <property type="entry name" value="Tyr_Pase_AS"/>
</dbReference>
<dbReference type="SMART" id="SM00404">
    <property type="entry name" value="PTPc_motif"/>
    <property type="match status" value="1"/>
</dbReference>
<dbReference type="PROSITE" id="PS00383">
    <property type="entry name" value="TYR_PHOSPHATASE_1"/>
    <property type="match status" value="1"/>
</dbReference>
<name>A0A813QHN1_9BILA</name>
<dbReference type="AlphaFoldDB" id="A0A813QHN1"/>
<keyword evidence="11" id="KW-1185">Reference proteome</keyword>
<evidence type="ECO:0000256" key="2">
    <source>
        <dbReference type="ARBA" id="ARBA00022801"/>
    </source>
</evidence>
<dbReference type="GO" id="GO:0005829">
    <property type="term" value="C:cytosol"/>
    <property type="evidence" value="ECO:0007669"/>
    <property type="project" value="TreeGrafter"/>
</dbReference>
<gene>
    <name evidence="9" type="ORF">GPM918_LOCUS1718</name>
    <name evidence="10" type="ORF">SRO942_LOCUS1718</name>
</gene>
<feature type="transmembrane region" description="Helical" evidence="6">
    <location>
        <begin position="264"/>
        <end position="284"/>
    </location>
</feature>
<keyword evidence="6" id="KW-0812">Transmembrane</keyword>
<evidence type="ECO:0008006" key="12">
    <source>
        <dbReference type="Google" id="ProtNLM"/>
    </source>
</evidence>
<evidence type="ECO:0000256" key="1">
    <source>
        <dbReference type="ARBA" id="ARBA00008601"/>
    </source>
</evidence>
<sequence>MSFSERYLARGGRLTSTDKVLPHLFLGSLRDRHNVVAMKKNKISHVVCIIDVPDIIVDKEGSYTVLNIQAADSIEQNLSQHFEKCIDFIHAARLDGKDVLVHCQAGISRSATIVLAYLMTIMDYDFDKAMQIVRGARDYIYPNYGFCEQLKKYQTNDIKKKWYSLRRRYSNYCSIEDERFTQILLSSYWKQFEPAYSAEPVYWPMRRAVVKRQNIAKTSIDDVDCYNLLSLHKKIPLTTGKTSRTTSASYYKKDSFIANLRKTALILAGIAVSLVLLRICLMLCKSKSSATRDHHRRSASVVPHQSVAIIDVEHKLDVPPKYEEAIKSGSEHEWKLPSYEELQTTTIALPNTS</sequence>
<evidence type="ECO:0000256" key="4">
    <source>
        <dbReference type="ARBA" id="ARBA00047761"/>
    </source>
</evidence>
<evidence type="ECO:0000256" key="3">
    <source>
        <dbReference type="ARBA" id="ARBA00022912"/>
    </source>
</evidence>
<keyword evidence="2" id="KW-0378">Hydrolase</keyword>
<evidence type="ECO:0000256" key="5">
    <source>
        <dbReference type="ARBA" id="ARBA00048336"/>
    </source>
</evidence>
<evidence type="ECO:0000256" key="6">
    <source>
        <dbReference type="SAM" id="Phobius"/>
    </source>
</evidence>
<dbReference type="Gene3D" id="3.90.190.10">
    <property type="entry name" value="Protein tyrosine phosphatase superfamily"/>
    <property type="match status" value="1"/>
</dbReference>
<dbReference type="OrthoDB" id="9979246at2759"/>
<dbReference type="PROSITE" id="PS50054">
    <property type="entry name" value="TYR_PHOSPHATASE_DUAL"/>
    <property type="match status" value="1"/>
</dbReference>
<dbReference type="Proteomes" id="UP000681722">
    <property type="component" value="Unassembled WGS sequence"/>
</dbReference>
<dbReference type="Pfam" id="PF00782">
    <property type="entry name" value="DSPc"/>
    <property type="match status" value="1"/>
</dbReference>
<dbReference type="EMBL" id="CAJOBC010000170">
    <property type="protein sequence ID" value="CAF3548804.1"/>
    <property type="molecule type" value="Genomic_DNA"/>
</dbReference>
<protein>
    <recommendedName>
        <fullName evidence="12">Protein-tyrosine-phosphatase</fullName>
    </recommendedName>
</protein>
<comment type="caution">
    <text evidence="9">The sequence shown here is derived from an EMBL/GenBank/DDBJ whole genome shotgun (WGS) entry which is preliminary data.</text>
</comment>
<keyword evidence="3" id="KW-0904">Protein phosphatase</keyword>
<dbReference type="CDD" id="cd14498">
    <property type="entry name" value="DSP"/>
    <property type="match status" value="1"/>
</dbReference>
<feature type="domain" description="Tyrosine-protein phosphatase" evidence="7">
    <location>
        <begin position="16"/>
        <end position="159"/>
    </location>
</feature>
<dbReference type="Proteomes" id="UP000663829">
    <property type="component" value="Unassembled WGS sequence"/>
</dbReference>
<dbReference type="PANTHER" id="PTHR45948:SF2">
    <property type="entry name" value="DUAL SPECIFICITY PROTEIN PHOSPHATASE"/>
    <property type="match status" value="1"/>
</dbReference>
<comment type="similarity">
    <text evidence="1">Belongs to the protein-tyrosine phosphatase family. Non-receptor class dual specificity subfamily.</text>
</comment>
<evidence type="ECO:0000313" key="11">
    <source>
        <dbReference type="Proteomes" id="UP000663829"/>
    </source>
</evidence>
<dbReference type="InterPro" id="IPR000387">
    <property type="entry name" value="Tyr_Pase_dom"/>
</dbReference>
<dbReference type="GO" id="GO:0004722">
    <property type="term" value="F:protein serine/threonine phosphatase activity"/>
    <property type="evidence" value="ECO:0007669"/>
    <property type="project" value="UniProtKB-EC"/>
</dbReference>
<dbReference type="InterPro" id="IPR000340">
    <property type="entry name" value="Dual-sp_phosphatase_cat-dom"/>
</dbReference>
<dbReference type="GO" id="GO:0007165">
    <property type="term" value="P:signal transduction"/>
    <property type="evidence" value="ECO:0007669"/>
    <property type="project" value="TreeGrafter"/>
</dbReference>
<dbReference type="InterPro" id="IPR003595">
    <property type="entry name" value="Tyr_Pase_cat"/>
</dbReference>
<dbReference type="EMBL" id="CAJNOQ010000170">
    <property type="protein sequence ID" value="CAF0767176.1"/>
    <property type="molecule type" value="Genomic_DNA"/>
</dbReference>
<keyword evidence="6" id="KW-1133">Transmembrane helix</keyword>
<dbReference type="SUPFAM" id="SSF52799">
    <property type="entry name" value="(Phosphotyrosine protein) phosphatases II"/>
    <property type="match status" value="1"/>
</dbReference>
<proteinExistence type="inferred from homology"/>
<evidence type="ECO:0000259" key="8">
    <source>
        <dbReference type="PROSITE" id="PS50056"/>
    </source>
</evidence>
<dbReference type="GO" id="GO:0004725">
    <property type="term" value="F:protein tyrosine phosphatase activity"/>
    <property type="evidence" value="ECO:0007669"/>
    <property type="project" value="TreeGrafter"/>
</dbReference>
<evidence type="ECO:0000313" key="10">
    <source>
        <dbReference type="EMBL" id="CAF3548804.1"/>
    </source>
</evidence>
<comment type="catalytic activity">
    <reaction evidence="5">
        <text>O-phospho-L-threonyl-[protein] + H2O = L-threonyl-[protein] + phosphate</text>
        <dbReference type="Rhea" id="RHEA:47004"/>
        <dbReference type="Rhea" id="RHEA-COMP:11060"/>
        <dbReference type="Rhea" id="RHEA-COMP:11605"/>
        <dbReference type="ChEBI" id="CHEBI:15377"/>
        <dbReference type="ChEBI" id="CHEBI:30013"/>
        <dbReference type="ChEBI" id="CHEBI:43474"/>
        <dbReference type="ChEBI" id="CHEBI:61977"/>
        <dbReference type="EC" id="3.1.3.16"/>
    </reaction>
</comment>